<dbReference type="OrthoDB" id="9796523at2"/>
<dbReference type="InterPro" id="IPR025591">
    <property type="entry name" value="RloB"/>
</dbReference>
<evidence type="ECO:0000313" key="2">
    <source>
        <dbReference type="Proteomes" id="UP000316778"/>
    </source>
</evidence>
<proteinExistence type="predicted"/>
<dbReference type="Pfam" id="PF13707">
    <property type="entry name" value="RloB"/>
    <property type="match status" value="1"/>
</dbReference>
<gene>
    <name evidence="1" type="ORF">LX66_1991</name>
</gene>
<dbReference type="Proteomes" id="UP000316778">
    <property type="component" value="Unassembled WGS sequence"/>
</dbReference>
<keyword evidence="2" id="KW-1185">Reference proteome</keyword>
<comment type="caution">
    <text evidence="1">The sequence shown here is derived from an EMBL/GenBank/DDBJ whole genome shotgun (WGS) entry which is preliminary data.</text>
</comment>
<dbReference type="AlphaFoldDB" id="A0A562T2R1"/>
<protein>
    <submittedName>
        <fullName evidence="1">RloB-like protein</fullName>
    </submittedName>
</protein>
<organism evidence="1 2">
    <name type="scientific">Chitinophaga japonensis</name>
    <name type="common">Flexibacter japonensis</name>
    <dbReference type="NCBI Taxonomy" id="104662"/>
    <lineage>
        <taxon>Bacteria</taxon>
        <taxon>Pseudomonadati</taxon>
        <taxon>Bacteroidota</taxon>
        <taxon>Chitinophagia</taxon>
        <taxon>Chitinophagales</taxon>
        <taxon>Chitinophagaceae</taxon>
        <taxon>Chitinophaga</taxon>
    </lineage>
</organism>
<dbReference type="EMBL" id="VLLG01000003">
    <property type="protein sequence ID" value="TWI87917.1"/>
    <property type="molecule type" value="Genomic_DNA"/>
</dbReference>
<evidence type="ECO:0000313" key="1">
    <source>
        <dbReference type="EMBL" id="TWI87917.1"/>
    </source>
</evidence>
<sequence>MGSTQNRRYKRGEPHRDARLFIIVAEGQREDEYFRYFSKISRRLKIHIVPREKGRSSPNDFLRRVTNYLAKEFDTVLESKGEEKAPETYDYLWFVLDVDMWQRAQIDEIQHHCNNENKWSIAISNPCFEIWLHNHMAAITSDAMLTCKEFKHAISRFNNHEGYAVHRFASKINDAIERSRRDDQHPEHYYPEIRTTKVYLLAEKMAKFLGNGWTTQ</sequence>
<accession>A0A562T2R1</accession>
<reference evidence="1 2" key="1">
    <citation type="journal article" date="2013" name="Stand. Genomic Sci.">
        <title>Genomic Encyclopedia of Type Strains, Phase I: The one thousand microbial genomes (KMG-I) project.</title>
        <authorList>
            <person name="Kyrpides N.C."/>
            <person name="Woyke T."/>
            <person name="Eisen J.A."/>
            <person name="Garrity G."/>
            <person name="Lilburn T.G."/>
            <person name="Beck B.J."/>
            <person name="Whitman W.B."/>
            <person name="Hugenholtz P."/>
            <person name="Klenk H.P."/>
        </authorList>
    </citation>
    <scope>NUCLEOTIDE SEQUENCE [LARGE SCALE GENOMIC DNA]</scope>
    <source>
        <strain evidence="1 2">DSM 13484</strain>
    </source>
</reference>
<name>A0A562T2R1_CHIJA</name>
<dbReference type="RefSeq" id="WP_145712499.1">
    <property type="nucleotide sequence ID" value="NZ_BAAAFY010000001.1"/>
</dbReference>